<dbReference type="AlphaFoldDB" id="A0A8X6IZW6"/>
<name>A0A8X6IZW6_NEPPI</name>
<organism evidence="2 3">
    <name type="scientific">Nephila pilipes</name>
    <name type="common">Giant wood spider</name>
    <name type="synonym">Nephila maculata</name>
    <dbReference type="NCBI Taxonomy" id="299642"/>
    <lineage>
        <taxon>Eukaryota</taxon>
        <taxon>Metazoa</taxon>
        <taxon>Ecdysozoa</taxon>
        <taxon>Arthropoda</taxon>
        <taxon>Chelicerata</taxon>
        <taxon>Arachnida</taxon>
        <taxon>Araneae</taxon>
        <taxon>Araneomorphae</taxon>
        <taxon>Entelegynae</taxon>
        <taxon>Araneoidea</taxon>
        <taxon>Nephilidae</taxon>
        <taxon>Nephila</taxon>
    </lineage>
</organism>
<dbReference type="Proteomes" id="UP000887013">
    <property type="component" value="Unassembled WGS sequence"/>
</dbReference>
<feature type="region of interest" description="Disordered" evidence="1">
    <location>
        <begin position="95"/>
        <end position="126"/>
    </location>
</feature>
<sequence>MGKNSVNFRLVATKIEYNAHLMLRPILKGFGVGSDRMLSLNRRSQLQLKEHLTRTLDQKFAEVRINVSVYVTFPELHQSPRIFCIPKKDSGDLVNLGKAPSVRRNDPSHSARRVLEETKEGSDDPH</sequence>
<feature type="compositionally biased region" description="Basic and acidic residues" evidence="1">
    <location>
        <begin position="103"/>
        <end position="126"/>
    </location>
</feature>
<evidence type="ECO:0000313" key="3">
    <source>
        <dbReference type="Proteomes" id="UP000887013"/>
    </source>
</evidence>
<keyword evidence="3" id="KW-1185">Reference proteome</keyword>
<proteinExistence type="predicted"/>
<comment type="caution">
    <text evidence="2">The sequence shown here is derived from an EMBL/GenBank/DDBJ whole genome shotgun (WGS) entry which is preliminary data.</text>
</comment>
<dbReference type="EMBL" id="BMAW01094788">
    <property type="protein sequence ID" value="GFS67413.1"/>
    <property type="molecule type" value="Genomic_DNA"/>
</dbReference>
<evidence type="ECO:0000313" key="2">
    <source>
        <dbReference type="EMBL" id="GFS67413.1"/>
    </source>
</evidence>
<protein>
    <submittedName>
        <fullName evidence="2">Uncharacterized protein</fullName>
    </submittedName>
</protein>
<accession>A0A8X6IZW6</accession>
<evidence type="ECO:0000256" key="1">
    <source>
        <dbReference type="SAM" id="MobiDB-lite"/>
    </source>
</evidence>
<gene>
    <name evidence="2" type="ORF">NPIL_307381</name>
</gene>
<reference evidence="2" key="1">
    <citation type="submission" date="2020-08" db="EMBL/GenBank/DDBJ databases">
        <title>Multicomponent nature underlies the extraordinary mechanical properties of spider dragline silk.</title>
        <authorList>
            <person name="Kono N."/>
            <person name="Nakamura H."/>
            <person name="Mori M."/>
            <person name="Yoshida Y."/>
            <person name="Ohtoshi R."/>
            <person name="Malay A.D."/>
            <person name="Moran D.A.P."/>
            <person name="Tomita M."/>
            <person name="Numata K."/>
            <person name="Arakawa K."/>
        </authorList>
    </citation>
    <scope>NUCLEOTIDE SEQUENCE</scope>
</reference>